<accession>A0ABT8W353</accession>
<dbReference type="EC" id="2.3.1.-" evidence="3"/>
<name>A0ABT8W353_9GAMM</name>
<reference evidence="3" key="1">
    <citation type="submission" date="2023-07" db="EMBL/GenBank/DDBJ databases">
        <title>Marinobacter sp. chi1 genome sequencing and assembly.</title>
        <authorList>
            <person name="Park S."/>
        </authorList>
    </citation>
    <scope>NUCLEOTIDE SEQUENCE</scope>
    <source>
        <strain evidence="3">Chi1</strain>
    </source>
</reference>
<evidence type="ECO:0000313" key="4">
    <source>
        <dbReference type="Proteomes" id="UP001168640"/>
    </source>
</evidence>
<keyword evidence="4" id="KW-1185">Reference proteome</keyword>
<dbReference type="Gene3D" id="2.160.10.10">
    <property type="entry name" value="Hexapeptide repeat proteins"/>
    <property type="match status" value="1"/>
</dbReference>
<dbReference type="EMBL" id="JAUMIS010000002">
    <property type="protein sequence ID" value="MDO3722669.1"/>
    <property type="molecule type" value="Genomic_DNA"/>
</dbReference>
<comment type="similarity">
    <text evidence="1">Belongs to the transferase hexapeptide repeat family.</text>
</comment>
<evidence type="ECO:0000256" key="1">
    <source>
        <dbReference type="ARBA" id="ARBA00007274"/>
    </source>
</evidence>
<comment type="caution">
    <text evidence="3">The sequence shown here is derived from an EMBL/GenBank/DDBJ whole genome shotgun (WGS) entry which is preliminary data.</text>
</comment>
<protein>
    <submittedName>
        <fullName evidence="3">Acyltransferase</fullName>
        <ecNumber evidence="3">2.3.1.-</ecNumber>
    </submittedName>
</protein>
<dbReference type="PANTHER" id="PTHR23416:SF23">
    <property type="entry name" value="ACETYLTRANSFERASE C18B11.09C-RELATED"/>
    <property type="match status" value="1"/>
</dbReference>
<sequence>MVKHLKAILNLVSKVLVLPLAVPTRLEQWLISPHTELVYNICSQMVAILPGMPGAFLRRAFYSLTLEECSDHCHIGFGTIISHRTAIIRDHVYIGSYALIGAAEICEHSLIGSRVSILSGRALHILEEDGTWSDYSPDRLTQITISRNVWVGEGAIIVANIGEGCMIGAGSVVTTDTKPQVVMSGNPARFIKKLNSEVS</sequence>
<dbReference type="SUPFAM" id="SSF51161">
    <property type="entry name" value="Trimeric LpxA-like enzymes"/>
    <property type="match status" value="1"/>
</dbReference>
<organism evidence="3 4">
    <name type="scientific">Marinobacter suaedae</name>
    <dbReference type="NCBI Taxonomy" id="3057675"/>
    <lineage>
        <taxon>Bacteria</taxon>
        <taxon>Pseudomonadati</taxon>
        <taxon>Pseudomonadota</taxon>
        <taxon>Gammaproteobacteria</taxon>
        <taxon>Pseudomonadales</taxon>
        <taxon>Marinobacteraceae</taxon>
        <taxon>Marinobacter</taxon>
    </lineage>
</organism>
<proteinExistence type="inferred from homology"/>
<keyword evidence="2 3" id="KW-0808">Transferase</keyword>
<dbReference type="GO" id="GO:0016746">
    <property type="term" value="F:acyltransferase activity"/>
    <property type="evidence" value="ECO:0007669"/>
    <property type="project" value="UniProtKB-KW"/>
</dbReference>
<dbReference type="InterPro" id="IPR011004">
    <property type="entry name" value="Trimer_LpxA-like_sf"/>
</dbReference>
<dbReference type="PANTHER" id="PTHR23416">
    <property type="entry name" value="SIALIC ACID SYNTHASE-RELATED"/>
    <property type="match status" value="1"/>
</dbReference>
<gene>
    <name evidence="3" type="ORF">QVZ43_13160</name>
</gene>
<keyword evidence="3" id="KW-0012">Acyltransferase</keyword>
<dbReference type="InterPro" id="IPR051159">
    <property type="entry name" value="Hexapeptide_acetyltransf"/>
</dbReference>
<dbReference type="CDD" id="cd04647">
    <property type="entry name" value="LbH_MAT_like"/>
    <property type="match status" value="1"/>
</dbReference>
<evidence type="ECO:0000256" key="2">
    <source>
        <dbReference type="ARBA" id="ARBA00022679"/>
    </source>
</evidence>
<dbReference type="Proteomes" id="UP001168640">
    <property type="component" value="Unassembled WGS sequence"/>
</dbReference>
<dbReference type="RefSeq" id="WP_302910296.1">
    <property type="nucleotide sequence ID" value="NZ_JAUMIS010000002.1"/>
</dbReference>
<evidence type="ECO:0000313" key="3">
    <source>
        <dbReference type="EMBL" id="MDO3722669.1"/>
    </source>
</evidence>